<protein>
    <submittedName>
        <fullName evidence="1">TniB family NTP-binding protein</fullName>
    </submittedName>
</protein>
<keyword evidence="2" id="KW-1185">Reference proteome</keyword>
<accession>A0ACC6CBC5</accession>
<dbReference type="EMBL" id="JAPPUY010000003">
    <property type="protein sequence ID" value="MCY4745698.1"/>
    <property type="molecule type" value="Genomic_DNA"/>
</dbReference>
<gene>
    <name evidence="1" type="ORF">NYO99_12010</name>
</gene>
<name>A0ACC6CBC5_9BURK</name>
<evidence type="ECO:0000313" key="1">
    <source>
        <dbReference type="EMBL" id="MCY4745698.1"/>
    </source>
</evidence>
<evidence type="ECO:0000313" key="2">
    <source>
        <dbReference type="Proteomes" id="UP001076464"/>
    </source>
</evidence>
<proteinExistence type="predicted"/>
<comment type="caution">
    <text evidence="1">The sequence shown here is derived from an EMBL/GenBank/DDBJ whole genome shotgun (WGS) entry which is preliminary data.</text>
</comment>
<dbReference type="Proteomes" id="UP001076464">
    <property type="component" value="Unassembled WGS sequence"/>
</dbReference>
<reference evidence="1" key="1">
    <citation type="submission" date="2022-08" db="EMBL/GenBank/DDBJ databases">
        <title>Genome sequencing of Pelomonas sp. UHG3.</title>
        <authorList>
            <person name="So Y."/>
        </authorList>
    </citation>
    <scope>NUCLEOTIDE SEQUENCE</scope>
    <source>
        <strain evidence="1">UHG3</strain>
    </source>
</reference>
<organism evidence="1 2">
    <name type="scientific">Roseateles hydrophilus</name>
    <dbReference type="NCBI Taxonomy" id="2975054"/>
    <lineage>
        <taxon>Bacteria</taxon>
        <taxon>Pseudomonadati</taxon>
        <taxon>Pseudomonadota</taxon>
        <taxon>Betaproteobacteria</taxon>
        <taxon>Burkholderiales</taxon>
        <taxon>Sphaerotilaceae</taxon>
        <taxon>Roseateles</taxon>
    </lineage>
</organism>
<sequence>MSAKLEPTDVAAVLDRKALCATVRRRIRRSFGHFPQVKKVLRRLGDLLKYECDGEEPECLVLLGETGAGKTTLLEYFRDKHPPIHHDDFTEVPVLYFRVPSSCTKSALYAGLLTALGSPYAKAGNEADKLEQLLTLLRACKVRLILLDECNHLADRGAQKTHYSMADGLKELLGRGRCPMVLAGTPSLADFVWLNEQISDRFGERITLEPLSMEPARQKDCLAVMNGFMKLLDGMQAIDLTGKKVATSMVYASGGRLRGIRRLLVRSVEIAEGKDSLEINNAVLEQAFAEVVFPGAEPNRNPFSRRFNKAPLTGLGEPYGKRGGRSS</sequence>